<accession>A0A4C1TJ34</accession>
<sequence length="86" mass="9698">MRASPFLPSSLPEVWLKADKRSSCLNLTATTLPRISRTELQNLFTTSHHVSAAQAPQPMVGKVFALGVILDNQPSWYRFDPRVKFE</sequence>
<keyword evidence="2" id="KW-1185">Reference proteome</keyword>
<dbReference type="AlphaFoldDB" id="A0A4C1TJ34"/>
<protein>
    <submittedName>
        <fullName evidence="1">Uncharacterized protein</fullName>
    </submittedName>
</protein>
<reference evidence="1 2" key="1">
    <citation type="journal article" date="2019" name="Commun. Biol.">
        <title>The bagworm genome reveals a unique fibroin gene that provides high tensile strength.</title>
        <authorList>
            <person name="Kono N."/>
            <person name="Nakamura H."/>
            <person name="Ohtoshi R."/>
            <person name="Tomita M."/>
            <person name="Numata K."/>
            <person name="Arakawa K."/>
        </authorList>
    </citation>
    <scope>NUCLEOTIDE SEQUENCE [LARGE SCALE GENOMIC DNA]</scope>
</reference>
<dbReference type="Proteomes" id="UP000299102">
    <property type="component" value="Unassembled WGS sequence"/>
</dbReference>
<evidence type="ECO:0000313" key="1">
    <source>
        <dbReference type="EMBL" id="GBP14135.1"/>
    </source>
</evidence>
<organism evidence="1 2">
    <name type="scientific">Eumeta variegata</name>
    <name type="common">Bagworm moth</name>
    <name type="synonym">Eumeta japonica</name>
    <dbReference type="NCBI Taxonomy" id="151549"/>
    <lineage>
        <taxon>Eukaryota</taxon>
        <taxon>Metazoa</taxon>
        <taxon>Ecdysozoa</taxon>
        <taxon>Arthropoda</taxon>
        <taxon>Hexapoda</taxon>
        <taxon>Insecta</taxon>
        <taxon>Pterygota</taxon>
        <taxon>Neoptera</taxon>
        <taxon>Endopterygota</taxon>
        <taxon>Lepidoptera</taxon>
        <taxon>Glossata</taxon>
        <taxon>Ditrysia</taxon>
        <taxon>Tineoidea</taxon>
        <taxon>Psychidae</taxon>
        <taxon>Oiketicinae</taxon>
        <taxon>Eumeta</taxon>
    </lineage>
</organism>
<dbReference type="EMBL" id="BGZK01005454">
    <property type="protein sequence ID" value="GBP14135.1"/>
    <property type="molecule type" value="Genomic_DNA"/>
</dbReference>
<name>A0A4C1TJ34_EUMVA</name>
<evidence type="ECO:0000313" key="2">
    <source>
        <dbReference type="Proteomes" id="UP000299102"/>
    </source>
</evidence>
<proteinExistence type="predicted"/>
<comment type="caution">
    <text evidence="1">The sequence shown here is derived from an EMBL/GenBank/DDBJ whole genome shotgun (WGS) entry which is preliminary data.</text>
</comment>
<gene>
    <name evidence="1" type="ORF">EVAR_71646_1</name>
</gene>